<dbReference type="Proteomes" id="UP000332933">
    <property type="component" value="Unassembled WGS sequence"/>
</dbReference>
<accession>A0A485KLP2</accession>
<dbReference type="AlphaFoldDB" id="A0A485KLP2"/>
<evidence type="ECO:0000256" key="1">
    <source>
        <dbReference type="SAM" id="MobiDB-lite"/>
    </source>
</evidence>
<protein>
    <submittedName>
        <fullName evidence="3">Aste57867_8832 protein</fullName>
    </submittedName>
</protein>
<feature type="compositionally biased region" description="Basic and acidic residues" evidence="1">
    <location>
        <begin position="21"/>
        <end position="41"/>
    </location>
</feature>
<dbReference type="EMBL" id="VJMH01005115">
    <property type="protein sequence ID" value="KAF0700654.1"/>
    <property type="molecule type" value="Genomic_DNA"/>
</dbReference>
<dbReference type="OrthoDB" id="43153at2759"/>
<evidence type="ECO:0000313" key="2">
    <source>
        <dbReference type="EMBL" id="KAF0700654.1"/>
    </source>
</evidence>
<organism evidence="3 4">
    <name type="scientific">Aphanomyces stellatus</name>
    <dbReference type="NCBI Taxonomy" id="120398"/>
    <lineage>
        <taxon>Eukaryota</taxon>
        <taxon>Sar</taxon>
        <taxon>Stramenopiles</taxon>
        <taxon>Oomycota</taxon>
        <taxon>Saprolegniomycetes</taxon>
        <taxon>Saprolegniales</taxon>
        <taxon>Verrucalvaceae</taxon>
        <taxon>Aphanomyces</taxon>
    </lineage>
</organism>
<name>A0A485KLP2_9STRA</name>
<sequence>MKDVVQKQKLRKPKTGRKKKGAEIFLERRNNSVQQTRDRKKEARKRLRMVQVQRNLDKQLDHLKAFPVNQTPVVKRPKGPLRQEEWKLRGAARPAALLARIAAGECDADGNEFKAPEPTKDFYEEMRGRFAEHKDTMEYLRLRKDLALATCAAGMMDAGIAHFEECMELDPTDAICAREGLVCALLDEGRADEARGIIDRYENVASPVLDYCRTIIEYVSWEVLEEDGSSEEIVQAAFAKAWAGNPFIAMFIAGYDAFNAVVEYVEDIKAPKRGSIEESFVYCAHNIGVWLDTVGARAWIQKEIADRNEPVATESDCTDQMYLGMYTTAVEMFKEEMAAGEEGDEGMDDDDE</sequence>
<reference evidence="3 4" key="1">
    <citation type="submission" date="2019-03" db="EMBL/GenBank/DDBJ databases">
        <authorList>
            <person name="Gaulin E."/>
            <person name="Dumas B."/>
        </authorList>
    </citation>
    <scope>NUCLEOTIDE SEQUENCE [LARGE SCALE GENOMIC DNA]</scope>
    <source>
        <strain evidence="3">CBS 568.67</strain>
    </source>
</reference>
<evidence type="ECO:0000313" key="4">
    <source>
        <dbReference type="Proteomes" id="UP000332933"/>
    </source>
</evidence>
<dbReference type="EMBL" id="CAADRA010005136">
    <property type="protein sequence ID" value="VFT85718.1"/>
    <property type="molecule type" value="Genomic_DNA"/>
</dbReference>
<feature type="region of interest" description="Disordered" evidence="1">
    <location>
        <begin position="1"/>
        <end position="44"/>
    </location>
</feature>
<evidence type="ECO:0000313" key="3">
    <source>
        <dbReference type="EMBL" id="VFT85718.1"/>
    </source>
</evidence>
<gene>
    <name evidence="3" type="primary">Aste57867_8832</name>
    <name evidence="2" type="ORF">As57867_008797</name>
    <name evidence="3" type="ORF">ASTE57867_8832</name>
</gene>
<reference evidence="2" key="2">
    <citation type="submission" date="2019-06" db="EMBL/GenBank/DDBJ databases">
        <title>Genomics analysis of Aphanomyces spp. identifies a new class of oomycete effector associated with host adaptation.</title>
        <authorList>
            <person name="Gaulin E."/>
        </authorList>
    </citation>
    <scope>NUCLEOTIDE SEQUENCE</scope>
    <source>
        <strain evidence="2">CBS 578.67</strain>
    </source>
</reference>
<keyword evidence="4" id="KW-1185">Reference proteome</keyword>
<feature type="compositionally biased region" description="Basic residues" evidence="1">
    <location>
        <begin position="8"/>
        <end position="20"/>
    </location>
</feature>
<proteinExistence type="predicted"/>